<organism evidence="2">
    <name type="scientific">Emberiza spodocephala Genomoviridae sp</name>
    <dbReference type="NCBI Taxonomy" id="2814950"/>
    <lineage>
        <taxon>Viruses</taxon>
        <taxon>Monodnaviria</taxon>
        <taxon>Shotokuvirae</taxon>
        <taxon>Cressdnaviricota</taxon>
        <taxon>Repensiviricetes</taxon>
        <taxon>Geplafuvirales</taxon>
        <taxon>Genomoviridae</taxon>
    </lineage>
</organism>
<accession>A0A8A4XCV4</accession>
<evidence type="ECO:0000313" key="2">
    <source>
        <dbReference type="EMBL" id="QTE03608.1"/>
    </source>
</evidence>
<feature type="region of interest" description="Disordered" evidence="1">
    <location>
        <begin position="1"/>
        <end position="52"/>
    </location>
</feature>
<proteinExistence type="predicted"/>
<feature type="compositionally biased region" description="Basic residues" evidence="1">
    <location>
        <begin position="7"/>
        <end position="45"/>
    </location>
</feature>
<name>A0A8A4XCV4_9VIRU</name>
<protein>
    <submittedName>
        <fullName evidence="2">Putative capsid protein</fullName>
    </submittedName>
</protein>
<sequence>MAYARSRSYKSRGRRPIRTSRRGGVRKTKRRSYTGRKRTYRKNRSTKSLLNLTSRKKKNTMLQWANTSTSTGSSVTIGPGPYLINGSNGNQISLFCPSAMDLLQSSGTGNTIANMPERTATTIFMRGYSEKMRIQTSSGIPWFWRRICFRAKNAVFTQFASNDTPTQLNSGNTSFVDTSNGMERLYFNLTINASNNTLFNIQEVLFRGSVNRDWVDPQTASIDTTRIDLVSDVRRTIRSGNASGTVKDCFTWFPCNKNIVYDDDESGDVEQTSYLSVKDKKGAGDMFIFDLFTPGTGAGATDFLQLTSTSTTYWHEK</sequence>
<dbReference type="EMBL" id="MW182921">
    <property type="protein sequence ID" value="QTE03608.1"/>
    <property type="molecule type" value="Genomic_DNA"/>
</dbReference>
<reference evidence="2" key="1">
    <citation type="submission" date="2020-10" db="EMBL/GenBank/DDBJ databases">
        <title>CRESS DNA virus dark matter in the feces of wild birds.</title>
        <authorList>
            <person name="Yang S."/>
            <person name="Zhang W."/>
        </authorList>
    </citation>
    <scope>NUCLEOTIDE SEQUENCE</scope>
    <source>
        <strain evidence="2">Bfb129gen1</strain>
    </source>
</reference>
<evidence type="ECO:0000256" key="1">
    <source>
        <dbReference type="SAM" id="MobiDB-lite"/>
    </source>
</evidence>